<dbReference type="PANTHER" id="PTHR36700:SF1">
    <property type="entry name" value="CRISPR SYSTEM CMR SUBUNIT CMR4"/>
    <property type="match status" value="1"/>
</dbReference>
<gene>
    <name evidence="3" type="ORF">AA81_11755</name>
</gene>
<dbReference type="RefSeq" id="WP_103899148.1">
    <property type="nucleotide sequence ID" value="NZ_JALY01000248.1"/>
</dbReference>
<dbReference type="EMBL" id="JALY01000248">
    <property type="protein sequence ID" value="POZ90237.1"/>
    <property type="molecule type" value="Genomic_DNA"/>
</dbReference>
<evidence type="ECO:0000259" key="2">
    <source>
        <dbReference type="Pfam" id="PF03787"/>
    </source>
</evidence>
<dbReference type="AlphaFoldDB" id="A0A2S5EB18"/>
<sequence>MSDNLASEVKIFSVAQDPIYIGTGGYTIGRVDNTIVRDPTTKIPKIPGSSLAGTWRYYVALALQEKIKDKKPKLETIKNQQDRESFEEKLSKIEWKDGDTDLKKWHKFYGNKISSYNCAGQDELPNTDFKDFLKTEENEKYSGHCGRCIVCKGFGFSKRNSSWQGMLFFSDLKILFFPLYTRLGVRWITSPEIYYNASNEVLIEKPQEGEILTHHGTEGYLNLGWLNFKVKKNTNNIKIQQGEELKGYLSEENIVVVSDNIVSQLINANLEVRTSVSINPLTGAAKEGALFTYEAIPRGTIFYGNIRIFDKSAFENFKNGIGELPDLEDLICSLEDSKHFYETLGIGGLTTRGFGRMKIFFRKSNNCEVIENNEQH</sequence>
<dbReference type="Pfam" id="PF03787">
    <property type="entry name" value="RAMPs"/>
    <property type="match status" value="1"/>
</dbReference>
<accession>A0A2S5EB18</accession>
<proteinExistence type="predicted"/>
<dbReference type="PANTHER" id="PTHR36700">
    <property type="entry name" value="CRISPR SYSTEM CMR SUBUNIT CMR4"/>
    <property type="match status" value="1"/>
</dbReference>
<comment type="caution">
    <text evidence="3">The sequence shown here is derived from an EMBL/GenBank/DDBJ whole genome shotgun (WGS) entry which is preliminary data.</text>
</comment>
<dbReference type="Proteomes" id="UP000236950">
    <property type="component" value="Unassembled WGS sequence"/>
</dbReference>
<feature type="domain" description="CRISPR type III-associated protein" evidence="2">
    <location>
        <begin position="18"/>
        <end position="358"/>
    </location>
</feature>
<dbReference type="GO" id="GO:0051607">
    <property type="term" value="P:defense response to virus"/>
    <property type="evidence" value="ECO:0007669"/>
    <property type="project" value="UniProtKB-KW"/>
</dbReference>
<evidence type="ECO:0000313" key="4">
    <source>
        <dbReference type="Proteomes" id="UP000236950"/>
    </source>
</evidence>
<dbReference type="InterPro" id="IPR005537">
    <property type="entry name" value="RAMP_III_fam"/>
</dbReference>
<dbReference type="InterPro" id="IPR013410">
    <property type="entry name" value="CRISPR-assoc_RAMP_Cmr4"/>
</dbReference>
<organism evidence="3 4">
    <name type="scientific">Petrotoga halophila DSM 16923</name>
    <dbReference type="NCBI Taxonomy" id="1122953"/>
    <lineage>
        <taxon>Bacteria</taxon>
        <taxon>Thermotogati</taxon>
        <taxon>Thermotogota</taxon>
        <taxon>Thermotogae</taxon>
        <taxon>Petrotogales</taxon>
        <taxon>Petrotogaceae</taxon>
        <taxon>Petrotoga</taxon>
    </lineage>
</organism>
<name>A0A2S5EB18_9BACT</name>
<keyword evidence="1" id="KW-0051">Antiviral defense</keyword>
<protein>
    <recommendedName>
        <fullName evidence="2">CRISPR type III-associated protein domain-containing protein</fullName>
    </recommendedName>
</protein>
<evidence type="ECO:0000256" key="1">
    <source>
        <dbReference type="ARBA" id="ARBA00023118"/>
    </source>
</evidence>
<keyword evidence="4" id="KW-1185">Reference proteome</keyword>
<reference evidence="3 4" key="1">
    <citation type="submission" date="2014-01" db="EMBL/GenBank/DDBJ databases">
        <title>Comparative genomics of Petrotoga.</title>
        <authorList>
            <person name="Chow K."/>
            <person name="Charchuk R."/>
            <person name="Nesbo C.L."/>
        </authorList>
    </citation>
    <scope>NUCLEOTIDE SEQUENCE [LARGE SCALE GENOMIC DNA]</scope>
    <source>
        <strain evidence="3 4">DSM 16923</strain>
    </source>
</reference>
<evidence type="ECO:0000313" key="3">
    <source>
        <dbReference type="EMBL" id="POZ90237.1"/>
    </source>
</evidence>